<dbReference type="OrthoDB" id="6623990at2"/>
<feature type="transmembrane region" description="Helical" evidence="1">
    <location>
        <begin position="264"/>
        <end position="286"/>
    </location>
</feature>
<keyword evidence="1" id="KW-0812">Transmembrane</keyword>
<name>A0A0R1UQ37_9LACO</name>
<dbReference type="PATRIC" id="fig|1423742.4.peg.852"/>
<dbReference type="GO" id="GO:0016747">
    <property type="term" value="F:acyltransferase activity, transferring groups other than amino-acyl groups"/>
    <property type="evidence" value="ECO:0007669"/>
    <property type="project" value="InterPro"/>
</dbReference>
<dbReference type="InterPro" id="IPR052734">
    <property type="entry name" value="Nod_factor_acetyltransferase"/>
</dbReference>
<feature type="transmembrane region" description="Helical" evidence="1">
    <location>
        <begin position="72"/>
        <end position="90"/>
    </location>
</feature>
<dbReference type="PANTHER" id="PTHR37312">
    <property type="entry name" value="MEMBRANE-BOUND ACYLTRANSFERASE YKRP-RELATED"/>
    <property type="match status" value="1"/>
</dbReference>
<keyword evidence="1" id="KW-1133">Transmembrane helix</keyword>
<evidence type="ECO:0000313" key="4">
    <source>
        <dbReference type="Proteomes" id="UP000051084"/>
    </source>
</evidence>
<feature type="domain" description="Acyltransferase 3" evidence="2">
    <location>
        <begin position="9"/>
        <end position="292"/>
    </location>
</feature>
<dbReference type="Pfam" id="PF01757">
    <property type="entry name" value="Acyl_transf_3"/>
    <property type="match status" value="1"/>
</dbReference>
<dbReference type="PANTHER" id="PTHR37312:SF1">
    <property type="entry name" value="MEMBRANE-BOUND ACYLTRANSFERASE YKRP-RELATED"/>
    <property type="match status" value="1"/>
</dbReference>
<dbReference type="RefSeq" id="WP_056995421.1">
    <property type="nucleotide sequence ID" value="NZ_AZGC01000020.1"/>
</dbReference>
<feature type="transmembrane region" description="Helical" evidence="1">
    <location>
        <begin position="234"/>
        <end position="252"/>
    </location>
</feature>
<feature type="transmembrane region" description="Helical" evidence="1">
    <location>
        <begin position="298"/>
        <end position="319"/>
    </location>
</feature>
<evidence type="ECO:0000313" key="3">
    <source>
        <dbReference type="EMBL" id="KRL95230.1"/>
    </source>
</evidence>
<proteinExistence type="predicted"/>
<dbReference type="InterPro" id="IPR002656">
    <property type="entry name" value="Acyl_transf_3_dom"/>
</dbReference>
<feature type="transmembrane region" description="Helical" evidence="1">
    <location>
        <begin position="12"/>
        <end position="28"/>
    </location>
</feature>
<reference evidence="3 4" key="1">
    <citation type="journal article" date="2015" name="Genome Announc.">
        <title>Expanding the biotechnology potential of lactobacilli through comparative genomics of 213 strains and associated genera.</title>
        <authorList>
            <person name="Sun Z."/>
            <person name="Harris H.M."/>
            <person name="McCann A."/>
            <person name="Guo C."/>
            <person name="Argimon S."/>
            <person name="Zhang W."/>
            <person name="Yang X."/>
            <person name="Jeffery I.B."/>
            <person name="Cooney J.C."/>
            <person name="Kagawa T.F."/>
            <person name="Liu W."/>
            <person name="Song Y."/>
            <person name="Salvetti E."/>
            <person name="Wrobel A."/>
            <person name="Rasinkangas P."/>
            <person name="Parkhill J."/>
            <person name="Rea M.C."/>
            <person name="O'Sullivan O."/>
            <person name="Ritari J."/>
            <person name="Douillard F.P."/>
            <person name="Paul Ross R."/>
            <person name="Yang R."/>
            <person name="Briner A.E."/>
            <person name="Felis G.E."/>
            <person name="de Vos W.M."/>
            <person name="Barrangou R."/>
            <person name="Klaenhammer T.R."/>
            <person name="Caufield P.W."/>
            <person name="Cui Y."/>
            <person name="Zhang H."/>
            <person name="O'Toole P.W."/>
        </authorList>
    </citation>
    <scope>NUCLEOTIDE SEQUENCE [LARGE SCALE GENOMIC DNA]</scope>
    <source>
        <strain evidence="3 4">DSM 18793</strain>
    </source>
</reference>
<keyword evidence="4" id="KW-1185">Reference proteome</keyword>
<dbReference type="STRING" id="417373.GCA_001570685_00942"/>
<keyword evidence="1" id="KW-0472">Membrane</keyword>
<dbReference type="EMBL" id="AZGC01000020">
    <property type="protein sequence ID" value="KRL95230.1"/>
    <property type="molecule type" value="Genomic_DNA"/>
</dbReference>
<comment type="caution">
    <text evidence="3">The sequence shown here is derived from an EMBL/GenBank/DDBJ whole genome shotgun (WGS) entry which is preliminary data.</text>
</comment>
<dbReference type="Proteomes" id="UP000051084">
    <property type="component" value="Unassembled WGS sequence"/>
</dbReference>
<accession>A0A0R1UQ37</accession>
<gene>
    <name evidence="3" type="ORF">FC21_GL000818</name>
</gene>
<evidence type="ECO:0000256" key="1">
    <source>
        <dbReference type="SAM" id="Phobius"/>
    </source>
</evidence>
<keyword evidence="3" id="KW-0808">Transferase</keyword>
<feature type="transmembrane region" description="Helical" evidence="1">
    <location>
        <begin position="204"/>
        <end position="222"/>
    </location>
</feature>
<sequence length="326" mass="37529">MTNKFKRIEWVDVAKAIAILMMVIGHEVQGNARVFIFSFHMPLFYILSGYTAKPLTTWSKFWSSTKKSFRKVWLVAALMVMLLSIEFEIFNHQPLLMMIKQVIVGIFWGSNTFDNGQMVVGNVGVMWFLFVMFWAKIIFNIAELLIKDVRYLGSILAILAYFGYQISLHVWIPQALDVAVIAAFLMWVGRILKELNYSDSHYEFGLVILSLIFWLACIQNNTYLELSNRTYPNFILNLVEAIAGTLVMIYVSKGLLKTQLAKPLLLIGQHTLAILVIHHLDLYWLTWQGMIHSNNVAALIRLGVDLVILMIYLIGLRIFRQSKLND</sequence>
<keyword evidence="3" id="KW-0012">Acyltransferase</keyword>
<feature type="transmembrane region" description="Helical" evidence="1">
    <location>
        <begin position="174"/>
        <end position="192"/>
    </location>
</feature>
<feature type="transmembrane region" description="Helical" evidence="1">
    <location>
        <begin position="151"/>
        <end position="168"/>
    </location>
</feature>
<evidence type="ECO:0000259" key="2">
    <source>
        <dbReference type="Pfam" id="PF01757"/>
    </source>
</evidence>
<protein>
    <submittedName>
        <fullName evidence="3">Acyltransferase</fullName>
    </submittedName>
</protein>
<feature type="transmembrane region" description="Helical" evidence="1">
    <location>
        <begin position="34"/>
        <end position="52"/>
    </location>
</feature>
<dbReference type="AlphaFoldDB" id="A0A0R1UQ37"/>
<feature type="transmembrane region" description="Helical" evidence="1">
    <location>
        <begin position="119"/>
        <end position="139"/>
    </location>
</feature>
<organism evidence="3 4">
    <name type="scientific">Limosilactobacillus equigenerosi DSM 18793 = JCM 14505</name>
    <dbReference type="NCBI Taxonomy" id="1423742"/>
    <lineage>
        <taxon>Bacteria</taxon>
        <taxon>Bacillati</taxon>
        <taxon>Bacillota</taxon>
        <taxon>Bacilli</taxon>
        <taxon>Lactobacillales</taxon>
        <taxon>Lactobacillaceae</taxon>
        <taxon>Limosilactobacillus</taxon>
    </lineage>
</organism>